<reference evidence="14" key="1">
    <citation type="submission" date="2017-02" db="UniProtKB">
        <authorList>
            <consortium name="WormBaseParasite"/>
        </authorList>
    </citation>
    <scope>IDENTIFICATION</scope>
</reference>
<dbReference type="GO" id="GO:0008173">
    <property type="term" value="F:RNA methyltransferase activity"/>
    <property type="evidence" value="ECO:0007669"/>
    <property type="project" value="InterPro"/>
</dbReference>
<dbReference type="Gene3D" id="6.20.240.40">
    <property type="match status" value="1"/>
</dbReference>
<evidence type="ECO:0000256" key="11">
    <source>
        <dbReference type="PROSITE-ProRule" id="PRU01023"/>
    </source>
</evidence>
<comment type="caution">
    <text evidence="11">Lacks conserved residue(s) required for the propagation of feature annotation.</text>
</comment>
<accession>A0A0N4U3C8</accession>
<evidence type="ECO:0000256" key="8">
    <source>
        <dbReference type="ARBA" id="ARBA00023128"/>
    </source>
</evidence>
<dbReference type="Proteomes" id="UP000038040">
    <property type="component" value="Unplaced"/>
</dbReference>
<dbReference type="Gene3D" id="3.40.50.150">
    <property type="entry name" value="Vaccinia Virus protein VP39"/>
    <property type="match status" value="1"/>
</dbReference>
<evidence type="ECO:0000313" key="14">
    <source>
        <dbReference type="WBParaSite" id="DME_0000122801-mRNA-1"/>
    </source>
</evidence>
<evidence type="ECO:0000259" key="12">
    <source>
        <dbReference type="PROSITE" id="PS51686"/>
    </source>
</evidence>
<dbReference type="PANTHER" id="PTHR22808">
    <property type="entry name" value="NCL1 YEAST -RELATED NOL1/NOP2/FMU SUN DOMAIN-CONTAINING"/>
    <property type="match status" value="1"/>
</dbReference>
<dbReference type="SUPFAM" id="SSF53335">
    <property type="entry name" value="S-adenosyl-L-methionine-dependent methyltransferases"/>
    <property type="match status" value="1"/>
</dbReference>
<dbReference type="GO" id="GO:0003723">
    <property type="term" value="F:RNA binding"/>
    <property type="evidence" value="ECO:0007669"/>
    <property type="project" value="UniProtKB-UniRule"/>
</dbReference>
<feature type="active site" description="Nucleophile" evidence="11">
    <location>
        <position position="323"/>
    </location>
</feature>
<keyword evidence="3 11" id="KW-0489">Methyltransferase</keyword>
<feature type="binding site" evidence="11">
    <location>
        <position position="268"/>
    </location>
    <ligand>
        <name>S-adenosyl-L-methionine</name>
        <dbReference type="ChEBI" id="CHEBI:59789"/>
    </ligand>
</feature>
<proteinExistence type="inferred from homology"/>
<sequence>LLYFFNKIFSLCYPHEIQYQIVRYGLQRFKRKIAKVRPLRTPTALALDHFDFYYGPLFGDKWPSIRLALLMPHKYIAILNKFSRFVHEEILKEYGAFDLLSTIIDQTSFDKDKKRKESDLNEHLLGDCEDLTIAESQSVNLPKQEDFIIYPRELKLFSFPRGSTNDFPAPSKDRNRIPGWWLVTGSSIIPVLALNLCKGDVVLDMCAIRYFYFHFSYFLSRLGDLKRSLSIYIPVNSDESKAVFLKRKDASDLTNWDEFGLYDKVLADVTCTTDRHSLQQDELNIFATAKTNERLTLPFLQTKILINALRSVRVGGCVVYSTCTLSSVQNEGVIENAVAIASEQFGIEAVEMIMDNMQKSLSSTGLFEFYPGCRRGLLILPFLPSNFGPLYVCKLRRTK</sequence>
<dbReference type="PANTHER" id="PTHR22808:SF3">
    <property type="entry name" value="5-METHYLCYTOSINE RRNA METHYLTRANSFERASE NSUN4"/>
    <property type="match status" value="1"/>
</dbReference>
<keyword evidence="2" id="KW-0698">rRNA processing</keyword>
<evidence type="ECO:0000256" key="9">
    <source>
        <dbReference type="ARBA" id="ARBA00042050"/>
    </source>
</evidence>
<keyword evidence="7" id="KW-0809">Transit peptide</keyword>
<keyword evidence="4 11" id="KW-0808">Transferase</keyword>
<dbReference type="InterPro" id="IPR049560">
    <property type="entry name" value="MeTrfase_RsmB-F_NOP2_cat"/>
</dbReference>
<name>A0A0N4U3C8_DRAME</name>
<keyword evidence="8" id="KW-0496">Mitochondrion</keyword>
<evidence type="ECO:0000256" key="10">
    <source>
        <dbReference type="ARBA" id="ARBA00049302"/>
    </source>
</evidence>
<comment type="subcellular location">
    <subcellularLocation>
        <location evidence="1">Mitochondrion</location>
    </subcellularLocation>
</comment>
<comment type="similarity">
    <text evidence="11">Belongs to the class I-like SAM-binding methyltransferase superfamily. RsmB/NOP family.</text>
</comment>
<evidence type="ECO:0000256" key="3">
    <source>
        <dbReference type="ARBA" id="ARBA00022603"/>
    </source>
</evidence>
<dbReference type="GO" id="GO:0031167">
    <property type="term" value="P:rRNA methylation"/>
    <property type="evidence" value="ECO:0007669"/>
    <property type="project" value="TreeGrafter"/>
</dbReference>
<evidence type="ECO:0000256" key="1">
    <source>
        <dbReference type="ARBA" id="ARBA00004173"/>
    </source>
</evidence>
<keyword evidence="6 11" id="KW-0694">RNA-binding</keyword>
<evidence type="ECO:0000313" key="13">
    <source>
        <dbReference type="Proteomes" id="UP000038040"/>
    </source>
</evidence>
<evidence type="ECO:0000256" key="5">
    <source>
        <dbReference type="ARBA" id="ARBA00022691"/>
    </source>
</evidence>
<protein>
    <recommendedName>
        <fullName evidence="9">NOL1/NOP2/Sun domain family member 4</fullName>
    </recommendedName>
</protein>
<organism evidence="13 14">
    <name type="scientific">Dracunculus medinensis</name>
    <name type="common">Guinea worm</name>
    <dbReference type="NCBI Taxonomy" id="318479"/>
    <lineage>
        <taxon>Eukaryota</taxon>
        <taxon>Metazoa</taxon>
        <taxon>Ecdysozoa</taxon>
        <taxon>Nematoda</taxon>
        <taxon>Chromadorea</taxon>
        <taxon>Rhabditida</taxon>
        <taxon>Spirurina</taxon>
        <taxon>Dracunculoidea</taxon>
        <taxon>Dracunculidae</taxon>
        <taxon>Dracunculus</taxon>
    </lineage>
</organism>
<dbReference type="WBParaSite" id="DME_0000122801-mRNA-1">
    <property type="protein sequence ID" value="DME_0000122801-mRNA-1"/>
    <property type="gene ID" value="DME_0000122801"/>
</dbReference>
<dbReference type="InterPro" id="IPR001678">
    <property type="entry name" value="MeTrfase_RsmB-F_NOP2_dom"/>
</dbReference>
<dbReference type="PROSITE" id="PS51686">
    <property type="entry name" value="SAM_MT_RSMB_NOP"/>
    <property type="match status" value="1"/>
</dbReference>
<keyword evidence="5 11" id="KW-0949">S-adenosyl-L-methionine</keyword>
<dbReference type="Pfam" id="PF01189">
    <property type="entry name" value="Methyltr_RsmB-F"/>
    <property type="match status" value="1"/>
</dbReference>
<feature type="binding site" evidence="11">
    <location>
        <position position="249"/>
    </location>
    <ligand>
        <name>S-adenosyl-L-methionine</name>
        <dbReference type="ChEBI" id="CHEBI:59789"/>
    </ligand>
</feature>
<dbReference type="InterPro" id="IPR023267">
    <property type="entry name" value="RCMT"/>
</dbReference>
<evidence type="ECO:0000256" key="2">
    <source>
        <dbReference type="ARBA" id="ARBA00022552"/>
    </source>
</evidence>
<dbReference type="GO" id="GO:0005762">
    <property type="term" value="C:mitochondrial large ribosomal subunit"/>
    <property type="evidence" value="ECO:0007669"/>
    <property type="project" value="TreeGrafter"/>
</dbReference>
<comment type="catalytic activity">
    <reaction evidence="10">
        <text>a cytidine in rRNA + S-adenosyl-L-methionine = a 5-methylcytidine in rRNA + S-adenosyl-L-homocysteine + H(+)</text>
        <dbReference type="Rhea" id="RHEA:61484"/>
        <dbReference type="Rhea" id="RHEA-COMP:15836"/>
        <dbReference type="Rhea" id="RHEA-COMP:15837"/>
        <dbReference type="ChEBI" id="CHEBI:15378"/>
        <dbReference type="ChEBI" id="CHEBI:57856"/>
        <dbReference type="ChEBI" id="CHEBI:59789"/>
        <dbReference type="ChEBI" id="CHEBI:74483"/>
        <dbReference type="ChEBI" id="CHEBI:82748"/>
    </reaction>
</comment>
<dbReference type="AlphaFoldDB" id="A0A0N4U3C8"/>
<evidence type="ECO:0000256" key="6">
    <source>
        <dbReference type="ARBA" id="ARBA00022884"/>
    </source>
</evidence>
<evidence type="ECO:0000256" key="7">
    <source>
        <dbReference type="ARBA" id="ARBA00022946"/>
    </source>
</evidence>
<feature type="domain" description="SAM-dependent MTase RsmB/NOP-type" evidence="12">
    <location>
        <begin position="249"/>
        <end position="398"/>
    </location>
</feature>
<dbReference type="InterPro" id="IPR029063">
    <property type="entry name" value="SAM-dependent_MTases_sf"/>
</dbReference>
<evidence type="ECO:0000256" key="4">
    <source>
        <dbReference type="ARBA" id="ARBA00022679"/>
    </source>
</evidence>